<evidence type="ECO:0000256" key="2">
    <source>
        <dbReference type="ARBA" id="ARBA00005695"/>
    </source>
</evidence>
<dbReference type="Gene3D" id="3.90.76.10">
    <property type="entry name" value="Dipeptide-binding Protein, Domain 1"/>
    <property type="match status" value="1"/>
</dbReference>
<evidence type="ECO:0000313" key="7">
    <source>
        <dbReference type="EMBL" id="MDY0884383.1"/>
    </source>
</evidence>
<dbReference type="Pfam" id="PF00496">
    <property type="entry name" value="SBP_bac_5"/>
    <property type="match status" value="1"/>
</dbReference>
<dbReference type="EMBL" id="JAXCLW010000004">
    <property type="protein sequence ID" value="MDY0884383.1"/>
    <property type="molecule type" value="Genomic_DNA"/>
</dbReference>
<evidence type="ECO:0000256" key="5">
    <source>
        <dbReference type="SAM" id="SignalP"/>
    </source>
</evidence>
<dbReference type="InterPro" id="IPR030678">
    <property type="entry name" value="Peptide/Ni-bd"/>
</dbReference>
<comment type="similarity">
    <text evidence="2">Belongs to the bacterial solute-binding protein 5 family.</text>
</comment>
<feature type="chain" id="PRO_5047101848" evidence="5">
    <location>
        <begin position="28"/>
        <end position="511"/>
    </location>
</feature>
<proteinExistence type="inferred from homology"/>
<evidence type="ECO:0000259" key="6">
    <source>
        <dbReference type="Pfam" id="PF00496"/>
    </source>
</evidence>
<evidence type="ECO:0000256" key="1">
    <source>
        <dbReference type="ARBA" id="ARBA00004418"/>
    </source>
</evidence>
<dbReference type="Gene3D" id="3.40.190.10">
    <property type="entry name" value="Periplasmic binding protein-like II"/>
    <property type="match status" value="1"/>
</dbReference>
<evidence type="ECO:0000313" key="8">
    <source>
        <dbReference type="Proteomes" id="UP001279642"/>
    </source>
</evidence>
<keyword evidence="4 5" id="KW-0732">Signal</keyword>
<reference evidence="7 8" key="1">
    <citation type="journal article" date="2016" name="Antonie Van Leeuwenhoek">
        <title>Dongia soli sp. nov., isolated from soil from Dokdo, Korea.</title>
        <authorList>
            <person name="Kim D.U."/>
            <person name="Lee H."/>
            <person name="Kim H."/>
            <person name="Kim S.G."/>
            <person name="Ka J.O."/>
        </authorList>
    </citation>
    <scope>NUCLEOTIDE SEQUENCE [LARGE SCALE GENOMIC DNA]</scope>
    <source>
        <strain evidence="7 8">D78</strain>
    </source>
</reference>
<evidence type="ECO:0000256" key="4">
    <source>
        <dbReference type="ARBA" id="ARBA00022729"/>
    </source>
</evidence>
<keyword evidence="8" id="KW-1185">Reference proteome</keyword>
<gene>
    <name evidence="7" type="ORF">SMD27_16180</name>
</gene>
<dbReference type="SUPFAM" id="SSF53850">
    <property type="entry name" value="Periplasmic binding protein-like II"/>
    <property type="match status" value="1"/>
</dbReference>
<feature type="domain" description="Solute-binding protein family 5" evidence="6">
    <location>
        <begin position="80"/>
        <end position="432"/>
    </location>
</feature>
<dbReference type="PANTHER" id="PTHR30290:SF9">
    <property type="entry name" value="OLIGOPEPTIDE-BINDING PROTEIN APPA"/>
    <property type="match status" value="1"/>
</dbReference>
<protein>
    <submittedName>
        <fullName evidence="7">ABC transporter substrate-binding protein</fullName>
    </submittedName>
</protein>
<sequence length="511" mass="56990">MLEKIGRGVALGAICCALAMGSLSAAAEESATPKKGGTLTVGTQSDAQTLDPIASVQWAERQILFLVFDSLVTLAPDFSIHPLLAESWDVSPDGKRITLHLRKGVKFQDGTDFDAEAVKWNFDNRLDPATGSAQRKQLAVINSVEVVDKSTVALNLKEAFPPLMAALADRAGLMVSPAAVKKYGKDFGSHPVGTGPFVFKEWVRGNHVTVDRNENYWQEGHPYLDHVVFTDIANTTVGLQRLVTGEIDFVAELQPRDIQLVQDNPDIKLDPIKNGQWYSLQWHWNEPPFNNPKLRQAIAYAIDRNRINAILWNGQATIANGPSSPGLWWSPSDKPYDYNPEKAKQLLAEAGIKPGTKITLSDPSNNILRQYDQLVKEQLDAIGLDVQLQPVDYDQYYQLTLDRKINFVPMTWTQRADPDGLLYILFHSKGTANSTGYNNPEVDKLLDQARLISDTAKRKALYDEVHKMLAEDLPYVSIVFSAEYAAMGKGVQGFAWIPDLIPRFRDMWKDQ</sequence>
<dbReference type="Gene3D" id="3.10.105.10">
    <property type="entry name" value="Dipeptide-binding Protein, Domain 3"/>
    <property type="match status" value="1"/>
</dbReference>
<dbReference type="InterPro" id="IPR000914">
    <property type="entry name" value="SBP_5_dom"/>
</dbReference>
<accession>A0ABU5EDD4</accession>
<dbReference type="PANTHER" id="PTHR30290">
    <property type="entry name" value="PERIPLASMIC BINDING COMPONENT OF ABC TRANSPORTER"/>
    <property type="match status" value="1"/>
</dbReference>
<name>A0ABU5EDD4_9PROT</name>
<organism evidence="7 8">
    <name type="scientific">Dongia soli</name>
    <dbReference type="NCBI Taxonomy" id="600628"/>
    <lineage>
        <taxon>Bacteria</taxon>
        <taxon>Pseudomonadati</taxon>
        <taxon>Pseudomonadota</taxon>
        <taxon>Alphaproteobacteria</taxon>
        <taxon>Rhodospirillales</taxon>
        <taxon>Dongiaceae</taxon>
        <taxon>Dongia</taxon>
    </lineage>
</organism>
<dbReference type="Proteomes" id="UP001279642">
    <property type="component" value="Unassembled WGS sequence"/>
</dbReference>
<dbReference type="PIRSF" id="PIRSF002741">
    <property type="entry name" value="MppA"/>
    <property type="match status" value="1"/>
</dbReference>
<dbReference type="InterPro" id="IPR039424">
    <property type="entry name" value="SBP_5"/>
</dbReference>
<comment type="subcellular location">
    <subcellularLocation>
        <location evidence="1">Periplasm</location>
    </subcellularLocation>
</comment>
<evidence type="ECO:0000256" key="3">
    <source>
        <dbReference type="ARBA" id="ARBA00022448"/>
    </source>
</evidence>
<comment type="caution">
    <text evidence="7">The sequence shown here is derived from an EMBL/GenBank/DDBJ whole genome shotgun (WGS) entry which is preliminary data.</text>
</comment>
<feature type="signal peptide" evidence="5">
    <location>
        <begin position="1"/>
        <end position="27"/>
    </location>
</feature>
<keyword evidence="3" id="KW-0813">Transport</keyword>